<reference evidence="5" key="1">
    <citation type="submission" date="2016-10" db="EMBL/GenBank/DDBJ databases">
        <authorList>
            <person name="Varghese N."/>
            <person name="Submissions S."/>
        </authorList>
    </citation>
    <scope>NUCLEOTIDE SEQUENCE [LARGE SCALE GENOMIC DNA]</scope>
    <source>
        <strain evidence="5">DSM 21424</strain>
    </source>
</reference>
<feature type="domain" description="Nudix hydrolase" evidence="3">
    <location>
        <begin position="220"/>
        <end position="360"/>
    </location>
</feature>
<feature type="short sequence motif" description="Nudix box" evidence="2">
    <location>
        <begin position="263"/>
        <end position="285"/>
    </location>
</feature>
<dbReference type="SUPFAM" id="SSF55811">
    <property type="entry name" value="Nudix"/>
    <property type="match status" value="1"/>
</dbReference>
<feature type="binding site" evidence="1">
    <location>
        <position position="331"/>
    </location>
    <ligand>
        <name>Mg(2+)</name>
        <dbReference type="ChEBI" id="CHEBI:18420"/>
        <label>1</label>
    </ligand>
</feature>
<sequence>MSRPVFLYGPLAHPPLRAAFGAMPDDARAAWLSGHGLRCAASGDEGAPPLLVAAPGEAVEGLLLPDPEPDLAARIGAYGTALGLEPCEVVVESGAQAGRAALSWRARGRAEGAWDVEEWARRDGAMAALVAEEILSLDPVPGPDDTARQMPMMRSRAAARLRAASTPAPARLRHDPLPGQWRLEPAAALSGGFFRLAQMRMSHHRFDGGENADLRREVLVGIDAALVLAYDPARDRVLLVEQFRAGPARRGSRNPWILEPVAGIVDAGETPIEAGRREGREEAGLVLSRLEPIFSGYPSPGSSTDFFHCFLAVAELPQQGPWAGGLEAEHEDLRLHVVALDLALEMIGAGEIDALPLIAMLYWLHANRARLRAEAEIPVA</sequence>
<dbReference type="CDD" id="cd06661">
    <property type="entry name" value="GGCT_like"/>
    <property type="match status" value="1"/>
</dbReference>
<protein>
    <submittedName>
        <fullName evidence="4">Nudix-type nucleoside diphosphatase, YffH/AdpP family</fullName>
    </submittedName>
</protein>
<dbReference type="Gene3D" id="3.90.79.10">
    <property type="entry name" value="Nucleoside Triphosphate Pyrophosphohydrolase"/>
    <property type="match status" value="1"/>
</dbReference>
<dbReference type="InterPro" id="IPR013024">
    <property type="entry name" value="GGCT-like"/>
</dbReference>
<dbReference type="AlphaFoldDB" id="A0A1G7GU08"/>
<proteinExistence type="predicted"/>
<dbReference type="GO" id="GO:0046872">
    <property type="term" value="F:metal ion binding"/>
    <property type="evidence" value="ECO:0007669"/>
    <property type="project" value="UniProtKB-KW"/>
</dbReference>
<dbReference type="PROSITE" id="PS51462">
    <property type="entry name" value="NUDIX"/>
    <property type="match status" value="1"/>
</dbReference>
<dbReference type="InterPro" id="IPR000086">
    <property type="entry name" value="NUDIX_hydrolase_dom"/>
</dbReference>
<comment type="cofactor">
    <cofactor evidence="1">
        <name>Mg(2+)</name>
        <dbReference type="ChEBI" id="CHEBI:18420"/>
    </cofactor>
</comment>
<dbReference type="Pfam" id="PF00293">
    <property type="entry name" value="NUDIX"/>
    <property type="match status" value="1"/>
</dbReference>
<dbReference type="Proteomes" id="UP000198922">
    <property type="component" value="Unassembled WGS sequence"/>
</dbReference>
<organism evidence="4 5">
    <name type="scientific">Limimaricola pyoseonensis</name>
    <dbReference type="NCBI Taxonomy" id="521013"/>
    <lineage>
        <taxon>Bacteria</taxon>
        <taxon>Pseudomonadati</taxon>
        <taxon>Pseudomonadota</taxon>
        <taxon>Alphaproteobacteria</taxon>
        <taxon>Rhodobacterales</taxon>
        <taxon>Paracoccaceae</taxon>
        <taxon>Limimaricola</taxon>
    </lineage>
</organism>
<evidence type="ECO:0000313" key="4">
    <source>
        <dbReference type="EMBL" id="SDE91429.1"/>
    </source>
</evidence>
<name>A0A1G7GU08_9RHOB</name>
<dbReference type="GO" id="GO:0016818">
    <property type="term" value="F:hydrolase activity, acting on acid anhydrides, in phosphorus-containing anhydrides"/>
    <property type="evidence" value="ECO:0007669"/>
    <property type="project" value="InterPro"/>
</dbReference>
<dbReference type="InterPro" id="IPR015797">
    <property type="entry name" value="NUDIX_hydrolase-like_dom_sf"/>
</dbReference>
<evidence type="ECO:0000256" key="1">
    <source>
        <dbReference type="PIRSR" id="PIRSR604385-2"/>
    </source>
</evidence>
<dbReference type="NCBIfam" id="TIGR00052">
    <property type="entry name" value="nudix-type nucleoside diphosphatase, YffH/AdpP family"/>
    <property type="match status" value="1"/>
</dbReference>
<dbReference type="RefSeq" id="WP_090113199.1">
    <property type="nucleotide sequence ID" value="NZ_FNAT01000005.1"/>
</dbReference>
<feature type="binding site" evidence="1">
    <location>
        <position position="278"/>
    </location>
    <ligand>
        <name>Mg(2+)</name>
        <dbReference type="ChEBI" id="CHEBI:18420"/>
        <label>1</label>
    </ligand>
</feature>
<feature type="binding site" evidence="1">
    <location>
        <position position="282"/>
    </location>
    <ligand>
        <name>Mg(2+)</name>
        <dbReference type="ChEBI" id="CHEBI:18420"/>
        <label>1</label>
    </ligand>
</feature>
<keyword evidence="1" id="KW-0460">Magnesium</keyword>
<feature type="binding site" evidence="1">
    <location>
        <position position="262"/>
    </location>
    <ligand>
        <name>Mg(2+)</name>
        <dbReference type="ChEBI" id="CHEBI:18420"/>
        <label>1</label>
    </ligand>
</feature>
<keyword evidence="5" id="KW-1185">Reference proteome</keyword>
<accession>A0A1G7GU08</accession>
<gene>
    <name evidence="4" type="ORF">SAMN04488567_2919</name>
</gene>
<dbReference type="CDD" id="cd24155">
    <property type="entry name" value="NUDIX_ADPRase"/>
    <property type="match status" value="1"/>
</dbReference>
<evidence type="ECO:0000256" key="2">
    <source>
        <dbReference type="PIRSR" id="PIRSR604385-3"/>
    </source>
</evidence>
<dbReference type="STRING" id="521013.SAMN04488567_2919"/>
<evidence type="ECO:0000259" key="3">
    <source>
        <dbReference type="PROSITE" id="PS51462"/>
    </source>
</evidence>
<keyword evidence="1" id="KW-0479">Metal-binding</keyword>
<dbReference type="InterPro" id="IPR004385">
    <property type="entry name" value="NDP_pyrophosphatase"/>
</dbReference>
<dbReference type="EMBL" id="FNAT01000005">
    <property type="protein sequence ID" value="SDE91429.1"/>
    <property type="molecule type" value="Genomic_DNA"/>
</dbReference>
<evidence type="ECO:0000313" key="5">
    <source>
        <dbReference type="Proteomes" id="UP000198922"/>
    </source>
</evidence>
<dbReference type="OrthoDB" id="5292471at2"/>